<protein>
    <submittedName>
        <fullName evidence="1">Uncharacterized protein</fullName>
    </submittedName>
</protein>
<organism evidence="1 2">
    <name type="scientific">Saonia flava</name>
    <dbReference type="NCBI Taxonomy" id="523696"/>
    <lineage>
        <taxon>Bacteria</taxon>
        <taxon>Pseudomonadati</taxon>
        <taxon>Bacteroidota</taxon>
        <taxon>Flavobacteriia</taxon>
        <taxon>Flavobacteriales</taxon>
        <taxon>Flavobacteriaceae</taxon>
        <taxon>Saonia</taxon>
    </lineage>
</organism>
<proteinExistence type="predicted"/>
<sequence>MKIRYPKVSFRNVYNRINGRNRRGVSWYLGRYIMDVKKATAYIPSIV</sequence>
<dbReference type="AlphaFoldDB" id="A0A846R3M7"/>
<keyword evidence="2" id="KW-1185">Reference proteome</keyword>
<gene>
    <name evidence="1" type="ORF">GGR42_003066</name>
</gene>
<dbReference type="EMBL" id="JAATJJ010000002">
    <property type="protein sequence ID" value="NJB72575.1"/>
    <property type="molecule type" value="Genomic_DNA"/>
</dbReference>
<name>A0A846R3M7_9FLAO</name>
<reference evidence="1 2" key="1">
    <citation type="submission" date="2020-03" db="EMBL/GenBank/DDBJ databases">
        <title>Genomic Encyclopedia of Type Strains, Phase IV (KMG-IV): sequencing the most valuable type-strain genomes for metagenomic binning, comparative biology and taxonomic classification.</title>
        <authorList>
            <person name="Goeker M."/>
        </authorList>
    </citation>
    <scope>NUCLEOTIDE SEQUENCE [LARGE SCALE GENOMIC DNA]</scope>
    <source>
        <strain evidence="1 2">DSM 29762</strain>
    </source>
</reference>
<evidence type="ECO:0000313" key="1">
    <source>
        <dbReference type="EMBL" id="NJB72575.1"/>
    </source>
</evidence>
<evidence type="ECO:0000313" key="2">
    <source>
        <dbReference type="Proteomes" id="UP000590442"/>
    </source>
</evidence>
<accession>A0A846R3M7</accession>
<dbReference type="RefSeq" id="WP_167965728.1">
    <property type="nucleotide sequence ID" value="NZ_JAATJJ010000002.1"/>
</dbReference>
<dbReference type="Proteomes" id="UP000590442">
    <property type="component" value="Unassembled WGS sequence"/>
</dbReference>
<comment type="caution">
    <text evidence="1">The sequence shown here is derived from an EMBL/GenBank/DDBJ whole genome shotgun (WGS) entry which is preliminary data.</text>
</comment>